<evidence type="ECO:0000256" key="1">
    <source>
        <dbReference type="ARBA" id="ARBA00004498"/>
    </source>
</evidence>
<evidence type="ECO:0000256" key="10">
    <source>
        <dbReference type="ARBA" id="ARBA00023157"/>
    </source>
</evidence>
<evidence type="ECO:0000256" key="4">
    <source>
        <dbReference type="ARBA" id="ARBA00022530"/>
    </source>
</evidence>
<dbReference type="InterPro" id="IPR049452">
    <property type="entry name" value="Anoctamin_TM"/>
</dbReference>
<dbReference type="PROSITE" id="PS50234">
    <property type="entry name" value="VWFA"/>
    <property type="match status" value="3"/>
</dbReference>
<feature type="transmembrane region" description="Helical" evidence="14">
    <location>
        <begin position="2983"/>
        <end position="3004"/>
    </location>
</feature>
<dbReference type="InterPro" id="IPR002919">
    <property type="entry name" value="TIL_dom"/>
</dbReference>
<comment type="subunit">
    <text evidence="12">Multimeric. Interacts with F8.</text>
</comment>
<dbReference type="FunFam" id="2.10.25.10:FF:000055">
    <property type="entry name" value="alpha-tectorin isoform X1"/>
    <property type="match status" value="1"/>
</dbReference>
<comment type="subcellular location">
    <subcellularLocation>
        <location evidence="1">Secreted</location>
        <location evidence="1">Extracellular space</location>
        <location evidence="1">Extracellular matrix</location>
    </subcellularLocation>
</comment>
<feature type="domain" description="VWFD" evidence="17">
    <location>
        <begin position="1957"/>
        <end position="2134"/>
    </location>
</feature>
<dbReference type="CDD" id="cd19941">
    <property type="entry name" value="TIL"/>
    <property type="match status" value="2"/>
</dbReference>
<feature type="transmembrane region" description="Helical" evidence="14">
    <location>
        <begin position="3076"/>
        <end position="3099"/>
    </location>
</feature>
<feature type="compositionally biased region" description="Low complexity" evidence="13">
    <location>
        <begin position="205"/>
        <end position="219"/>
    </location>
</feature>
<dbReference type="SMART" id="SM00327">
    <property type="entry name" value="VWA"/>
    <property type="match status" value="3"/>
</dbReference>
<evidence type="ECO:0000256" key="7">
    <source>
        <dbReference type="ARBA" id="ARBA00022737"/>
    </source>
</evidence>
<dbReference type="Pfam" id="PF16164">
    <property type="entry name" value="VWA_N2"/>
    <property type="match status" value="1"/>
</dbReference>
<dbReference type="PROSITE" id="PS01208">
    <property type="entry name" value="VWFC_1"/>
    <property type="match status" value="1"/>
</dbReference>
<feature type="domain" description="VWFA" evidence="16">
    <location>
        <begin position="1772"/>
        <end position="1954"/>
    </location>
</feature>
<feature type="non-terminal residue" evidence="18">
    <location>
        <position position="1"/>
    </location>
</feature>
<evidence type="ECO:0000256" key="11">
    <source>
        <dbReference type="ARBA" id="ARBA00023180"/>
    </source>
</evidence>
<dbReference type="InterPro" id="IPR002035">
    <property type="entry name" value="VWF_A"/>
</dbReference>
<dbReference type="GO" id="GO:0007596">
    <property type="term" value="P:blood coagulation"/>
    <property type="evidence" value="ECO:0007669"/>
    <property type="project" value="UniProtKB-KW"/>
</dbReference>
<evidence type="ECO:0000313" key="19">
    <source>
        <dbReference type="Proteomes" id="UP000886611"/>
    </source>
</evidence>
<feature type="region of interest" description="Disordered" evidence="13">
    <location>
        <begin position="205"/>
        <end position="224"/>
    </location>
</feature>
<comment type="caution">
    <text evidence="18">The sequence shown here is derived from an EMBL/GenBank/DDBJ whole genome shotgun (WGS) entry which is preliminary data.</text>
</comment>
<dbReference type="InterPro" id="IPR036265">
    <property type="entry name" value="HIT-like_sf"/>
</dbReference>
<proteinExistence type="predicted"/>
<dbReference type="PRINTS" id="PR00453">
    <property type="entry name" value="VWFADOMAIN"/>
</dbReference>
<dbReference type="Pfam" id="PF00092">
    <property type="entry name" value="VWA"/>
    <property type="match status" value="3"/>
</dbReference>
<keyword evidence="9" id="KW-0094">Blood coagulation</keyword>
<dbReference type="PANTHER" id="PTHR11339">
    <property type="entry name" value="EXTRACELLULAR MATRIX GLYCOPROTEIN RELATED"/>
    <property type="match status" value="1"/>
</dbReference>
<keyword evidence="14" id="KW-0472">Membrane</keyword>
<dbReference type="Gene3D" id="2.10.25.10">
    <property type="entry name" value="Laminin"/>
    <property type="match status" value="2"/>
</dbReference>
<keyword evidence="11" id="KW-0325">Glycoprotein</keyword>
<dbReference type="InterPro" id="IPR014853">
    <property type="entry name" value="VWF/SSPO/ZAN-like_Cys-rich_dom"/>
</dbReference>
<feature type="compositionally biased region" description="Low complexity" evidence="13">
    <location>
        <begin position="1517"/>
        <end position="1530"/>
    </location>
</feature>
<dbReference type="SUPFAM" id="SSF57567">
    <property type="entry name" value="Serine protease inhibitors"/>
    <property type="match status" value="2"/>
</dbReference>
<evidence type="ECO:0000259" key="17">
    <source>
        <dbReference type="PROSITE" id="PS51233"/>
    </source>
</evidence>
<evidence type="ECO:0000256" key="13">
    <source>
        <dbReference type="SAM" id="MobiDB-lite"/>
    </source>
</evidence>
<protein>
    <recommendedName>
        <fullName evidence="2">von Willebrand factor</fullName>
    </recommendedName>
</protein>
<dbReference type="PROSITE" id="PS50184">
    <property type="entry name" value="VWFC_2"/>
    <property type="match status" value="2"/>
</dbReference>
<dbReference type="Pfam" id="PF04677">
    <property type="entry name" value="CwfJ_C_1"/>
    <property type="match status" value="1"/>
</dbReference>
<evidence type="ECO:0000256" key="9">
    <source>
        <dbReference type="ARBA" id="ARBA00023084"/>
    </source>
</evidence>
<dbReference type="Pfam" id="PF08742">
    <property type="entry name" value="C8"/>
    <property type="match status" value="4"/>
</dbReference>
<dbReference type="Pfam" id="PF00094">
    <property type="entry name" value="VWD"/>
    <property type="match status" value="4"/>
</dbReference>
<keyword evidence="19" id="KW-1185">Reference proteome</keyword>
<accession>A0A8X8BV97</accession>
<evidence type="ECO:0000256" key="12">
    <source>
        <dbReference type="ARBA" id="ARBA00025858"/>
    </source>
</evidence>
<evidence type="ECO:0000256" key="3">
    <source>
        <dbReference type="ARBA" id="ARBA00022525"/>
    </source>
</evidence>
<keyword evidence="7" id="KW-0677">Repeat</keyword>
<keyword evidence="14" id="KW-0812">Transmembrane</keyword>
<feature type="transmembrane region" description="Helical" evidence="14">
    <location>
        <begin position="2811"/>
        <end position="2830"/>
    </location>
</feature>
<dbReference type="SMART" id="SM00214">
    <property type="entry name" value="VWC"/>
    <property type="match status" value="2"/>
</dbReference>
<dbReference type="SUPFAM" id="SSF54197">
    <property type="entry name" value="HIT-like"/>
    <property type="match status" value="1"/>
</dbReference>
<evidence type="ECO:0000256" key="8">
    <source>
        <dbReference type="ARBA" id="ARBA00022889"/>
    </source>
</evidence>
<gene>
    <name evidence="18" type="primary">Vwf_1</name>
    <name evidence="18" type="ORF">GTO96_0004917</name>
</gene>
<feature type="transmembrane region" description="Helical" evidence="14">
    <location>
        <begin position="2893"/>
        <end position="2917"/>
    </location>
</feature>
<dbReference type="InterPro" id="IPR050780">
    <property type="entry name" value="Mucin_vWF_Thrombospondin_sf"/>
</dbReference>
<dbReference type="SMART" id="SM00216">
    <property type="entry name" value="VWD"/>
    <property type="match status" value="4"/>
</dbReference>
<dbReference type="PANTHER" id="PTHR11339:SF361">
    <property type="entry name" value="VON WILLEBRAND FACTOR"/>
    <property type="match status" value="1"/>
</dbReference>
<evidence type="ECO:0000256" key="5">
    <source>
        <dbReference type="ARBA" id="ARBA00022685"/>
    </source>
</evidence>
<keyword evidence="10" id="KW-1015">Disulfide bond</keyword>
<keyword evidence="4" id="KW-0272">Extracellular matrix</keyword>
<feature type="domain" description="VWFD" evidence="17">
    <location>
        <begin position="271"/>
        <end position="439"/>
    </location>
</feature>
<feature type="region of interest" description="Disordered" evidence="13">
    <location>
        <begin position="1505"/>
        <end position="1530"/>
    </location>
</feature>
<keyword evidence="8" id="KW-0130">Cell adhesion</keyword>
<evidence type="ECO:0000259" key="16">
    <source>
        <dbReference type="PROSITE" id="PS50234"/>
    </source>
</evidence>
<dbReference type="GO" id="GO:0031012">
    <property type="term" value="C:extracellular matrix"/>
    <property type="evidence" value="ECO:0007669"/>
    <property type="project" value="TreeGrafter"/>
</dbReference>
<dbReference type="Pfam" id="PF16178">
    <property type="entry name" value="Anoct_dimer"/>
    <property type="match status" value="1"/>
</dbReference>
<dbReference type="Pfam" id="PF01826">
    <property type="entry name" value="TIL"/>
    <property type="match status" value="1"/>
</dbReference>
<dbReference type="InterPro" id="IPR036465">
    <property type="entry name" value="vWFA_dom_sf"/>
</dbReference>
<evidence type="ECO:0000259" key="15">
    <source>
        <dbReference type="PROSITE" id="PS50184"/>
    </source>
</evidence>
<feature type="domain" description="VWFD" evidence="17">
    <location>
        <begin position="538"/>
        <end position="721"/>
    </location>
</feature>
<feature type="domain" description="VWFD" evidence="17">
    <location>
        <begin position="976"/>
        <end position="1143"/>
    </location>
</feature>
<dbReference type="InterPro" id="IPR032361">
    <property type="entry name" value="VWA_N2"/>
</dbReference>
<keyword evidence="5" id="KW-0165">Cleavage on pair of basic residues</keyword>
<dbReference type="GO" id="GO:0031589">
    <property type="term" value="P:cell-substrate adhesion"/>
    <property type="evidence" value="ECO:0007669"/>
    <property type="project" value="TreeGrafter"/>
</dbReference>
<keyword evidence="6" id="KW-0356">Hemostasis</keyword>
<feature type="domain" description="VWFA" evidence="16">
    <location>
        <begin position="1565"/>
        <end position="1737"/>
    </location>
</feature>
<sequence>MREEIRRHVQESWRAVTQPLGQSTPVTGVRNNWGESSLSIAVPRMEFPKLAPQGVPTGIVDFVEEVDMFVELHPLTQPMGPCWFCLASPEVEKHLVVSIGTHCYMAVAKGSLTPNHVLILPIGHYQSVVDLASEVIEELEEYKSAAVPVPLNKCTTEDIKEAFIVQAEEKQIELLQIPEHTDLKQKGFQKWQVSVGDWEVWGGQPSGAASPGAEADPSGRQGTDRNVLGVVQAKASICQDLSRAELGHVWSCRVLPWNGFILGEEGKDMSARCSLFGRHHIQTFDGQLFDFPGDCSYMLAGDCQKRSFTLLGDYQHGQRKSISVYLGEVFEIHLFFDGTVTQGGKRIPLPYASNGVFVETEAGYYKISSEEYGFLVKTDNNGNAQVLLSMKHFNKTCGLCGNFNMDPNDDYITQEGFVAESSYDFANSWALHGSGKPCKRAVPPSQTCNISLAVGEDPMQRCRLLKTSSVFLKCSHLVDPEPFVALCEEDTCHCNGDQICQCDVFMEYARNPKCPLGMEYNECTIPCSHTCQNLNINEVCKNECEDGCRCPEGKIIDDDRCVDISECSCVHAGKRYPPSSSISQDCNTCWVINTLDIWFSILVSADMVSGNVAMRNVQCADDRDAICAKSVTLRFQETANITIKMKHGGGVSVGGMDIQTPLIQGIGIAYYKLSPVYAGKTCGLCGNYNGNQRDDFTTPAGLNEARVENFGNSWKINGECEDILKQDNDPCILNPKRVKYAEEACAVLFSPEFKPCHYEVNPAPFFKNCRYDVCSCSDGHECLCSAVASYATACTRKGVLINWRTSDFCGLYATENGECVLKSQCPCYYDGELFQPGDVISNHINLCYCENGAMTCSSNELPGAMLSDMFFNDLPSLRVKRALMCRPPMEKFICSSHLAEGIECTKTCQNYDLECVSQGCISGCMCPAGKVRHKNRCISPESCPCFYNGKEYLTGTSVTMDCNTWKWVCTEKICDGTCKVIGEANYLTFDGLKYIFPGLCQYVLVQDYCSGSEGTFRILVENSGCGVPGQKCSKYITILYEGGVIEMLNGMVTMKKPVSDQTQIEIIKSGLYYIILLGQGLSVMWDLGTRVTVQMQGHYRNKVCGLCGNFDGIQNNDLLSSNNQLEVEPVDFGNSWKVNPHCADAIQLPSQCSDNIAKLVSVEQSCSVLSSELFKECNRVVDPEPYWEICTFDTCSCQSIGDCVCFCDAIAAYAQECAERGVVVHWRSNDLCRKILDEVAMKCIDPTECQVCVHEGRRIAHGKKIILNPESKELCKICHCQGNYLKCELCPVELSSTVAPEAPLTTPYMVLSTTPVPESACSKMMDLAFMVDGSSSLSEEDFEVVKQFILNVVEQFRMGPTYTRVTVLQFYSGIKSYGLQVHKSVFKKMVKDMKYSGGETAFINEALKYLVWNIYDKDKRENAPRVAVLLAASTSPRNVKSMVKLLSKNSITMISVGLGPYVSQSQIKQIGSYSPSNKVLFLSSVSELDGYTKEITEYLCQLGRTPTVQPPKETTPRKTTPAPTTTTTSQFITPGKFIPHNEIPPSISTSPPFFTSTVSFEAILDITFVIEGSEKVGERNFNLTREFLLQTIKRLPVGEKTIHITIIQYSYEVIIEYTFTQSQEKTEILEKVKHMEWQMGNATNTGKAVETISENTFTTEQGDRDQVPNLVFLISSQTPSDVITKPPESSQINIIPIGVGPQINEMDLDLISFPKKPILIQNYDELITTVPEIIEIIQKDLLHTTPASSLLNFTPTPTTSLPASVLCDRLMDVIIMLDGTASSMEESQFEEVKTFVKAFINQANIGVNGTHVAVAQYGSINTLEVSWVDQQTRENLISLVNIIQQQEAAPVRLGEALDFAVQSAISEAHGGRPGVPKIAVVIVTQVSQDSVEKAAKEALSAGLLVFPIGIGNNYNNIQLVTLAGKGMQHNVIRLSQIENLPAMVTLDKQFIDKLCRGFCMGSSTNHIVTFDGHAFKLTGFCSYTLLTDKTHDVDIILHSQPCATSSEQSCMKSIEVIHDGVNTVLNDNMKVTVNGLNTNVPFRSHGVEVALYGALIYELKILKTGYVLTFTPKNNEFTIQLNSAQLATKTAGLCGYCDQNDANDFILKNGTVTVDSTIFIKDWTTEGPSGVNCVPIMNKNCTHPISDQCLVLQSSLFQRCHSFVPVADYVALCQENSCHGADICEIISAYSMHCRLQGICIEWRSAKLCVCDMASCSIPPVPKCEDGLTPVLKNPGGCRPVYECACKKDECKLKPVPTCPPHRELTVRKTQCCDQYECTCNCINSTVSCSLGYLSKSVTNDCGCTTVECLPTKVCTHRDIVHQVGSAWDENCQICNCTEEQDEVTRLHKVICVNRNCNEICPMGSVYTRKQGECCGICKKSYCQEEALSPLGDLDTGGRLRYVGEKWKSLENPCVVNECVKINDEVFINHSNMSCLEMDTPKCPIGLQLQCQVLSGACCPQCQCVPVDGCVMNNTIVGAGEVILINECSKCQCNAEGGLVKKYRLLCGKINCSPCQNGYRLEKVNGSCCGKCIATACSVILKDGSGLSLKGKVVQMGDTCCETCAEPECKQTLGLLKYIKIDDCMSEKQIDIHYCEMYELKEDNGIGSKLNAVWQKFSKPLHPRVPQMESDRKMKYLSHSFSREKMHLYNIKDKDTFFDNATRSRIVFEILKRTTCTRAKYSMGITTLIANGIYESAYPLHDVLHKEWARYGVFYKYQPIDLIRKYFGETIGLYFAWLGLYTELLIPASLVGIIVFLYGCVTVDSDIPSLELCNDQNNFTMCPLCDAACDYWNLSTACETSRASHLFDNPATVFFSIFMALWASMFLENWKRKQMRLSYYWDLTGLEEEEEHSRPEYETKLIQKKQRKARSHKRIKKESEKEKLTWKDRIPGYFINFTSILFMFGLTFAAVFGVIIYRITTSAIMAMSPDPVTKSNIRITVTSTAVIINLIVILILDEIYGAVAKWLTDIEVPKTDKTFEERLILKTFLLKFVNSYAPIFYVAFFKGRFVGRPGDYVYVFKHYRMEEEVEKLYRKLKDKDTEQEESNSQQNRAPKQWDLDYSLEPFTGLAPEYMEMIIQFGFVTLFVASFPLAPLFALLNNIIEIRLDARKFVTELRRPDAVRAKDIGIWYNILSGMGKFSVIINAFVISFTSDFIPRLVYLYMYSETGTMHGFINHTLSYFNVTHFKPGTAPTLSQFDKEMLICRYKDYREPPWSINAYEFSKQYWSVLAIRLAFVIVFQNLVMFLSEAVDWMIPDIPKDISEQIKKEKTLLVDVFLKEEQEKLQLIQNFILRDRPTQQEPEPKQENGFRRNRAASFQFTREQRSSYMSFSSHHTDV</sequence>
<feature type="domain" description="VWFC" evidence="15">
    <location>
        <begin position="2468"/>
        <end position="2533"/>
    </location>
</feature>
<dbReference type="SUPFAM" id="SSF53300">
    <property type="entry name" value="vWA-like"/>
    <property type="match status" value="3"/>
</dbReference>
<evidence type="ECO:0000256" key="2">
    <source>
        <dbReference type="ARBA" id="ARBA00016619"/>
    </source>
</evidence>
<keyword evidence="14" id="KW-1133">Transmembrane helix</keyword>
<dbReference type="GO" id="GO:0046983">
    <property type="term" value="F:protein dimerization activity"/>
    <property type="evidence" value="ECO:0007669"/>
    <property type="project" value="InterPro"/>
</dbReference>
<dbReference type="InterPro" id="IPR001007">
    <property type="entry name" value="VWF_dom"/>
</dbReference>
<evidence type="ECO:0000256" key="6">
    <source>
        <dbReference type="ARBA" id="ARBA00022696"/>
    </source>
</evidence>
<dbReference type="InterPro" id="IPR032394">
    <property type="entry name" value="Anoct_dimer"/>
</dbReference>
<organism evidence="18 19">
    <name type="scientific">Polypterus senegalus</name>
    <name type="common">Senegal bichir</name>
    <dbReference type="NCBI Taxonomy" id="55291"/>
    <lineage>
        <taxon>Eukaryota</taxon>
        <taxon>Metazoa</taxon>
        <taxon>Chordata</taxon>
        <taxon>Craniata</taxon>
        <taxon>Vertebrata</taxon>
        <taxon>Euteleostomi</taxon>
        <taxon>Actinopterygii</taxon>
        <taxon>Polypteriformes</taxon>
        <taxon>Polypteridae</taxon>
        <taxon>Polypterus</taxon>
    </lineage>
</organism>
<dbReference type="Proteomes" id="UP000886611">
    <property type="component" value="Unassembled WGS sequence"/>
</dbReference>
<dbReference type="InterPro" id="IPR001846">
    <property type="entry name" value="VWF_type-D"/>
</dbReference>
<keyword evidence="3" id="KW-0964">Secreted</keyword>
<feature type="domain" description="VWFA" evidence="16">
    <location>
        <begin position="1326"/>
        <end position="1495"/>
    </location>
</feature>
<evidence type="ECO:0000313" key="18">
    <source>
        <dbReference type="EMBL" id="KAG2469226.1"/>
    </source>
</evidence>
<name>A0A8X8BV97_POLSE</name>
<reference evidence="18 19" key="1">
    <citation type="journal article" date="2021" name="Cell">
        <title>Tracing the genetic footprints of vertebrate landing in non-teleost ray-finned fishes.</title>
        <authorList>
            <person name="Bi X."/>
            <person name="Wang K."/>
            <person name="Yang L."/>
            <person name="Pan H."/>
            <person name="Jiang H."/>
            <person name="Wei Q."/>
            <person name="Fang M."/>
            <person name="Yu H."/>
            <person name="Zhu C."/>
            <person name="Cai Y."/>
            <person name="He Y."/>
            <person name="Gan X."/>
            <person name="Zeng H."/>
            <person name="Yu D."/>
            <person name="Zhu Y."/>
            <person name="Jiang H."/>
            <person name="Qiu Q."/>
            <person name="Yang H."/>
            <person name="Zhang Y.E."/>
            <person name="Wang W."/>
            <person name="Zhu M."/>
            <person name="He S."/>
            <person name="Zhang G."/>
        </authorList>
    </citation>
    <scope>NUCLEOTIDE SEQUENCE [LARGE SCALE GENOMIC DNA]</scope>
    <source>
        <strain evidence="18">Bchr_013</strain>
    </source>
</reference>
<dbReference type="InterPro" id="IPR006768">
    <property type="entry name" value="Cwf19-like_C_dom-1"/>
</dbReference>
<dbReference type="Gene3D" id="3.40.50.410">
    <property type="entry name" value="von Willebrand factor, type A domain"/>
    <property type="match status" value="3"/>
</dbReference>
<dbReference type="CDD" id="cd01450">
    <property type="entry name" value="vWFA_subfamily_ECM"/>
    <property type="match status" value="2"/>
</dbReference>
<evidence type="ECO:0000256" key="14">
    <source>
        <dbReference type="SAM" id="Phobius"/>
    </source>
</evidence>
<dbReference type="PROSITE" id="PS51233">
    <property type="entry name" value="VWFD"/>
    <property type="match status" value="4"/>
</dbReference>
<dbReference type="EMBL" id="JAATIS010000220">
    <property type="protein sequence ID" value="KAG2469226.1"/>
    <property type="molecule type" value="Genomic_DNA"/>
</dbReference>
<dbReference type="GO" id="GO:0005615">
    <property type="term" value="C:extracellular space"/>
    <property type="evidence" value="ECO:0007669"/>
    <property type="project" value="TreeGrafter"/>
</dbReference>
<dbReference type="SMART" id="SM00832">
    <property type="entry name" value="C8"/>
    <property type="match status" value="4"/>
</dbReference>
<dbReference type="Pfam" id="PF04547">
    <property type="entry name" value="Anoctamin"/>
    <property type="match status" value="2"/>
</dbReference>
<feature type="non-terminal residue" evidence="18">
    <location>
        <position position="3338"/>
    </location>
</feature>
<dbReference type="InterPro" id="IPR036084">
    <property type="entry name" value="Ser_inhib-like_sf"/>
</dbReference>
<feature type="domain" description="VWFC" evidence="15">
    <location>
        <begin position="2313"/>
        <end position="2379"/>
    </location>
</feature>
<feature type="transmembrane region" description="Helical" evidence="14">
    <location>
        <begin position="2937"/>
        <end position="2956"/>
    </location>
</feature>